<dbReference type="RefSeq" id="WP_077992193.1">
    <property type="nucleotide sequence ID" value="NZ_CP015625.1"/>
</dbReference>
<dbReference type="KEGG" id="bapi:BBC0122_011860"/>
<dbReference type="OrthoDB" id="7824623at2"/>
<keyword evidence="2" id="KW-0732">Signal</keyword>
<dbReference type="EMBL" id="CP015625">
    <property type="protein sequence ID" value="AQT47302.1"/>
    <property type="molecule type" value="Genomic_DNA"/>
</dbReference>
<dbReference type="AlphaFoldDB" id="A0A1U9MHZ7"/>
<feature type="compositionally biased region" description="Polar residues" evidence="1">
    <location>
        <begin position="73"/>
        <end position="86"/>
    </location>
</feature>
<protein>
    <submittedName>
        <fullName evidence="3">Uncharacterized protein</fullName>
    </submittedName>
</protein>
<evidence type="ECO:0000313" key="4">
    <source>
        <dbReference type="Proteomes" id="UP000189632"/>
    </source>
</evidence>
<proteinExistence type="predicted"/>
<organism evidence="3 4">
    <name type="scientific">Bartonella choladocola</name>
    <dbReference type="NCBI Taxonomy" id="2750995"/>
    <lineage>
        <taxon>Bacteria</taxon>
        <taxon>Pseudomonadati</taxon>
        <taxon>Pseudomonadota</taxon>
        <taxon>Alphaproteobacteria</taxon>
        <taxon>Hyphomicrobiales</taxon>
        <taxon>Bartonellaceae</taxon>
        <taxon>Bartonella</taxon>
    </lineage>
</organism>
<feature type="region of interest" description="Disordered" evidence="1">
    <location>
        <begin position="73"/>
        <end position="97"/>
    </location>
</feature>
<evidence type="ECO:0000313" key="3">
    <source>
        <dbReference type="EMBL" id="AQT47302.1"/>
    </source>
</evidence>
<name>A0A1U9MHZ7_9HYPH</name>
<sequence length="425" mass="46953">MRQFKKAFLLTTCTFFAATTVHLNSWAVDPNAFNSRLQETIKNTQLSIDSSNCEADGNDIVLRDVTIKLRELQNSGKENDQSSPSDKQSKEPDQNVSTAKGVVFDKIDSLRFKNVTEGQDGTYFVENVSIPLLKSTSSDATGNLKDISIDKLRLTPKKDANPLFVQFPYESVKVAQIYLSPSDQTVFNAEDLKIAYLFKNGTKGVDITVGIKSFSYEPNKTGISEASKWLTDIGYDKLSGSLNVHASWDIESGKYIGDQNEITIDNGGKLAITTNVEGLTEDFVKNIGVLKQLERSNNSDDTTAEMLSVFGIIQQLKFGDVSIRYDDNSLTNRILDYYAKKNGVTREDFIKQTKAMLPLLGSQIDDPDFVKATSEQIGNFLDNPKSLTVSATPDKSVPLPVLYATGSISMAKLIDLIKLKVEANK</sequence>
<feature type="chain" id="PRO_5012188747" evidence="2">
    <location>
        <begin position="18"/>
        <end position="425"/>
    </location>
</feature>
<accession>A0A1U9MHZ7</accession>
<evidence type="ECO:0000256" key="1">
    <source>
        <dbReference type="SAM" id="MobiDB-lite"/>
    </source>
</evidence>
<gene>
    <name evidence="3" type="ORF">BBC0122_011860</name>
</gene>
<dbReference type="Proteomes" id="UP000189632">
    <property type="component" value="Chromosome"/>
</dbReference>
<reference evidence="3 4" key="1">
    <citation type="submission" date="2016-11" db="EMBL/GenBank/DDBJ databases">
        <title>Comparative genomics of Bartonella apis.</title>
        <authorList>
            <person name="Engel P."/>
        </authorList>
    </citation>
    <scope>NUCLEOTIDE SEQUENCE [LARGE SCALE GENOMIC DNA]</scope>
    <source>
        <strain evidence="3 4">BBC0122</strain>
    </source>
</reference>
<keyword evidence="4" id="KW-1185">Reference proteome</keyword>
<feature type="signal peptide" evidence="2">
    <location>
        <begin position="1"/>
        <end position="17"/>
    </location>
</feature>
<evidence type="ECO:0000256" key="2">
    <source>
        <dbReference type="SAM" id="SignalP"/>
    </source>
</evidence>